<comment type="caution">
    <text evidence="4">The sequence shown here is derived from an EMBL/GenBank/DDBJ whole genome shotgun (WGS) entry which is preliminary data.</text>
</comment>
<dbReference type="SUPFAM" id="SSF53271">
    <property type="entry name" value="PRTase-like"/>
    <property type="match status" value="1"/>
</dbReference>
<feature type="domain" description="Phosphoribosyltransferase" evidence="3">
    <location>
        <begin position="38"/>
        <end position="160"/>
    </location>
</feature>
<dbReference type="GO" id="GO:0004588">
    <property type="term" value="F:orotate phosphoribosyltransferase activity"/>
    <property type="evidence" value="ECO:0007669"/>
    <property type="project" value="TreeGrafter"/>
</dbReference>
<dbReference type="InterPro" id="IPR000836">
    <property type="entry name" value="PRTase_dom"/>
</dbReference>
<dbReference type="Gene3D" id="3.40.50.2020">
    <property type="match status" value="1"/>
</dbReference>
<dbReference type="InterPro" id="IPR029057">
    <property type="entry name" value="PRTase-like"/>
</dbReference>
<reference evidence="4" key="1">
    <citation type="journal article" date="2015" name="Nature">
        <title>Complex archaea that bridge the gap between prokaryotes and eukaryotes.</title>
        <authorList>
            <person name="Spang A."/>
            <person name="Saw J.H."/>
            <person name="Jorgensen S.L."/>
            <person name="Zaremba-Niedzwiedzka K."/>
            <person name="Martijn J."/>
            <person name="Lind A.E."/>
            <person name="van Eijk R."/>
            <person name="Schleper C."/>
            <person name="Guy L."/>
            <person name="Ettema T.J."/>
        </authorList>
    </citation>
    <scope>NUCLEOTIDE SEQUENCE</scope>
</reference>
<feature type="non-terminal residue" evidence="4">
    <location>
        <position position="167"/>
    </location>
</feature>
<protein>
    <recommendedName>
        <fullName evidence="3">Phosphoribosyltransferase domain-containing protein</fullName>
    </recommendedName>
</protein>
<dbReference type="EMBL" id="LAZR01053041">
    <property type="protein sequence ID" value="KKK81622.1"/>
    <property type="molecule type" value="Genomic_DNA"/>
</dbReference>
<dbReference type="Pfam" id="PF00156">
    <property type="entry name" value="Pribosyltran"/>
    <property type="match status" value="1"/>
</dbReference>
<evidence type="ECO:0000256" key="2">
    <source>
        <dbReference type="ARBA" id="ARBA00022975"/>
    </source>
</evidence>
<evidence type="ECO:0000313" key="4">
    <source>
        <dbReference type="EMBL" id="KKK81622.1"/>
    </source>
</evidence>
<name>A0A0F8YJP2_9ZZZZ</name>
<organism evidence="4">
    <name type="scientific">marine sediment metagenome</name>
    <dbReference type="NCBI Taxonomy" id="412755"/>
    <lineage>
        <taxon>unclassified sequences</taxon>
        <taxon>metagenomes</taxon>
        <taxon>ecological metagenomes</taxon>
    </lineage>
</organism>
<evidence type="ECO:0000256" key="1">
    <source>
        <dbReference type="ARBA" id="ARBA00004725"/>
    </source>
</evidence>
<dbReference type="PANTHER" id="PTHR19278:SF9">
    <property type="entry name" value="URIDINE 5'-MONOPHOSPHATE SYNTHASE"/>
    <property type="match status" value="1"/>
</dbReference>
<gene>
    <name evidence="4" type="ORF">LCGC14_2811590</name>
</gene>
<dbReference type="AlphaFoldDB" id="A0A0F8YJP2"/>
<dbReference type="CDD" id="cd06223">
    <property type="entry name" value="PRTases_typeI"/>
    <property type="match status" value="1"/>
</dbReference>
<dbReference type="GO" id="GO:0006222">
    <property type="term" value="P:UMP biosynthetic process"/>
    <property type="evidence" value="ECO:0007669"/>
    <property type="project" value="TreeGrafter"/>
</dbReference>
<comment type="pathway">
    <text evidence="1">Pyrimidine metabolism; UMP biosynthesis via de novo pathway.</text>
</comment>
<dbReference type="PANTHER" id="PTHR19278">
    <property type="entry name" value="OROTATE PHOSPHORIBOSYLTRANSFERASE"/>
    <property type="match status" value="1"/>
</dbReference>
<sequence length="167" mass="18539">MNPILEPAIKTLEDGGPYIISNGMSVDTYIDMYQVILRGDKFTELLRLLKKDIIKNWPTHFNYIAGRETAGALIALRLGYEFRIPVIVVRDSKREQGTKNSLEVPKYKLADRIATKNVLLVDDVSSVGIGLKDSVGKLRHEGFKVIGAYSIVYRGLGASKVASDINV</sequence>
<dbReference type="GO" id="GO:0019856">
    <property type="term" value="P:pyrimidine nucleobase biosynthetic process"/>
    <property type="evidence" value="ECO:0007669"/>
    <property type="project" value="TreeGrafter"/>
</dbReference>
<proteinExistence type="predicted"/>
<evidence type="ECO:0000259" key="3">
    <source>
        <dbReference type="Pfam" id="PF00156"/>
    </source>
</evidence>
<keyword evidence="2" id="KW-0665">Pyrimidine biosynthesis</keyword>
<accession>A0A0F8YJP2</accession>